<dbReference type="SUPFAM" id="SSF54001">
    <property type="entry name" value="Cysteine proteinases"/>
    <property type="match status" value="1"/>
</dbReference>
<keyword evidence="3" id="KW-1185">Reference proteome</keyword>
<name>A0ABX2AXN4_9BACT</name>
<reference evidence="2 3" key="1">
    <citation type="submission" date="2020-05" db="EMBL/GenBank/DDBJ databases">
        <title>Distinct polysaccharide utilization as determinants for interspecies competition between intestinal Prevotella spp.</title>
        <authorList>
            <person name="Galvez E.J.C."/>
            <person name="Iljazovic A."/>
            <person name="Strowig T."/>
        </authorList>
    </citation>
    <scope>NUCLEOTIDE SEQUENCE [LARGE SCALE GENOMIC DNA]</scope>
    <source>
        <strain evidence="2 3">PROD</strain>
    </source>
</reference>
<dbReference type="RefSeq" id="WP_172175457.1">
    <property type="nucleotide sequence ID" value="NZ_CASGIA010000007.1"/>
</dbReference>
<evidence type="ECO:0000313" key="2">
    <source>
        <dbReference type="EMBL" id="NPE14188.1"/>
    </source>
</evidence>
<protein>
    <submittedName>
        <fullName evidence="2">DUF1460 domain-containing protein</fullName>
    </submittedName>
</protein>
<organism evidence="2 3">
    <name type="scientific">Xylanibacter rodentium</name>
    <dbReference type="NCBI Taxonomy" id="2736289"/>
    <lineage>
        <taxon>Bacteria</taxon>
        <taxon>Pseudomonadati</taxon>
        <taxon>Bacteroidota</taxon>
        <taxon>Bacteroidia</taxon>
        <taxon>Bacteroidales</taxon>
        <taxon>Prevotellaceae</taxon>
        <taxon>Xylanibacter</taxon>
    </lineage>
</organism>
<dbReference type="Proteomes" id="UP001193734">
    <property type="component" value="Unassembled WGS sequence"/>
</dbReference>
<feature type="chain" id="PRO_5046089890" evidence="1">
    <location>
        <begin position="25"/>
        <end position="296"/>
    </location>
</feature>
<keyword evidence="1" id="KW-0732">Signal</keyword>
<gene>
    <name evidence="2" type="ORF">HPS55_07590</name>
</gene>
<dbReference type="Gene3D" id="2.30.260.10">
    <property type="entry name" value="putative xylanase like domain"/>
    <property type="match status" value="1"/>
</dbReference>
<comment type="caution">
    <text evidence="2">The sequence shown here is derived from an EMBL/GenBank/DDBJ whole genome shotgun (WGS) entry which is preliminary data.</text>
</comment>
<evidence type="ECO:0000256" key="1">
    <source>
        <dbReference type="SAM" id="SignalP"/>
    </source>
</evidence>
<proteinExistence type="predicted"/>
<dbReference type="InterPro" id="IPR010846">
    <property type="entry name" value="AmiA-like"/>
</dbReference>
<sequence>MSRRILGLLIIMGALAMAVTDAMAGTADSDNVHYSRTDSIMICRLLAEAETVPDTENIPLFFARKFLGRPYVAHTLEIFDKEHLVVNTSELDCTTLVETVAALTLCAYRRKYTFADYLDVLKSLRYRGGIMSDYTSRLHYFSDWIDDKRAMGIVTEICEPVPPFSAVQRLDIHYMGSHTASYKSLAAHPEFVPVIKKQESALTGRRYRYIPKDCVGNNGLMRKAVEDGDIIAITCRKKGLDIAHLGYAVWRNDGLHLLNASMIHHKVVEEPMTLYRYLQKHPSHTGIRIVRINKCN</sequence>
<dbReference type="EMBL" id="JABKKE010000010">
    <property type="protein sequence ID" value="NPE14188.1"/>
    <property type="molecule type" value="Genomic_DNA"/>
</dbReference>
<dbReference type="GeneID" id="82157627"/>
<dbReference type="Pfam" id="PF07313">
    <property type="entry name" value="AmiA-like"/>
    <property type="match status" value="1"/>
</dbReference>
<accession>A0ABX2AXN4</accession>
<dbReference type="InterPro" id="IPR038765">
    <property type="entry name" value="Papain-like_cys_pep_sf"/>
</dbReference>
<dbReference type="Gene3D" id="1.10.3670.10">
    <property type="entry name" value="Putative xylanase like domain"/>
    <property type="match status" value="1"/>
</dbReference>
<evidence type="ECO:0000313" key="3">
    <source>
        <dbReference type="Proteomes" id="UP001193734"/>
    </source>
</evidence>
<feature type="signal peptide" evidence="1">
    <location>
        <begin position="1"/>
        <end position="24"/>
    </location>
</feature>